<accession>A0ABV2M531</accession>
<dbReference type="EMBL" id="JBEPMJ010000024">
    <property type="protein sequence ID" value="MET3751566.1"/>
    <property type="molecule type" value="Genomic_DNA"/>
</dbReference>
<reference evidence="1 2" key="1">
    <citation type="submission" date="2024-06" db="EMBL/GenBank/DDBJ databases">
        <title>Genomic Encyclopedia of Type Strains, Phase IV (KMG-IV): sequencing the most valuable type-strain genomes for metagenomic binning, comparative biology and taxonomic classification.</title>
        <authorList>
            <person name="Goeker M."/>
        </authorList>
    </citation>
    <scope>NUCLEOTIDE SEQUENCE [LARGE SCALE GENOMIC DNA]</scope>
    <source>
        <strain evidence="1 2">DSM 29492</strain>
    </source>
</reference>
<name>A0ABV2M531_9FIRM</name>
<gene>
    <name evidence="1" type="ORF">ABID24_002825</name>
</gene>
<dbReference type="Proteomes" id="UP001549106">
    <property type="component" value="Unassembled WGS sequence"/>
</dbReference>
<keyword evidence="2" id="KW-1185">Reference proteome</keyword>
<protein>
    <submittedName>
        <fullName evidence="1">Uncharacterized protein</fullName>
    </submittedName>
</protein>
<comment type="caution">
    <text evidence="1">The sequence shown here is derived from an EMBL/GenBank/DDBJ whole genome shotgun (WGS) entry which is preliminary data.</text>
</comment>
<evidence type="ECO:0000313" key="1">
    <source>
        <dbReference type="EMBL" id="MET3751566.1"/>
    </source>
</evidence>
<organism evidence="1 2">
    <name type="scientific">Blautia caecimuris</name>
    <dbReference type="NCBI Taxonomy" id="1796615"/>
    <lineage>
        <taxon>Bacteria</taxon>
        <taxon>Bacillati</taxon>
        <taxon>Bacillota</taxon>
        <taxon>Clostridia</taxon>
        <taxon>Lachnospirales</taxon>
        <taxon>Lachnospiraceae</taxon>
        <taxon>Blautia</taxon>
    </lineage>
</organism>
<sequence>MNQIRGLSSEFETGKQISNSGGRICILNVHINPTENIMKIEDNGK</sequence>
<evidence type="ECO:0000313" key="2">
    <source>
        <dbReference type="Proteomes" id="UP001549106"/>
    </source>
</evidence>
<proteinExistence type="predicted"/>